<feature type="compositionally biased region" description="Polar residues" evidence="1">
    <location>
        <begin position="19"/>
        <end position="31"/>
    </location>
</feature>
<keyword evidence="4" id="KW-1185">Reference proteome</keyword>
<accession>A0ABD5PIU2</accession>
<feature type="domain" description="HNH nuclease" evidence="2">
    <location>
        <begin position="68"/>
        <end position="124"/>
    </location>
</feature>
<organism evidence="3 4">
    <name type="scientific">Halosolutus amylolyticus</name>
    <dbReference type="NCBI Taxonomy" id="2932267"/>
    <lineage>
        <taxon>Archaea</taxon>
        <taxon>Methanobacteriati</taxon>
        <taxon>Methanobacteriota</taxon>
        <taxon>Stenosarchaea group</taxon>
        <taxon>Halobacteria</taxon>
        <taxon>Halobacteriales</taxon>
        <taxon>Natrialbaceae</taxon>
        <taxon>Halosolutus</taxon>
    </lineage>
</organism>
<name>A0ABD5PIU2_9EURY</name>
<reference evidence="3 4" key="1">
    <citation type="journal article" date="2019" name="Int. J. Syst. Evol. Microbiol.">
        <title>The Global Catalogue of Microorganisms (GCM) 10K type strain sequencing project: providing services to taxonomists for standard genome sequencing and annotation.</title>
        <authorList>
            <consortium name="The Broad Institute Genomics Platform"/>
            <consortium name="The Broad Institute Genome Sequencing Center for Infectious Disease"/>
            <person name="Wu L."/>
            <person name="Ma J."/>
        </authorList>
    </citation>
    <scope>NUCLEOTIDE SEQUENCE [LARGE SCALE GENOMIC DNA]</scope>
    <source>
        <strain evidence="3 4">WLHS5</strain>
    </source>
</reference>
<comment type="caution">
    <text evidence="3">The sequence shown here is derived from an EMBL/GenBank/DDBJ whole genome shotgun (WGS) entry which is preliminary data.</text>
</comment>
<proteinExistence type="predicted"/>
<evidence type="ECO:0000313" key="3">
    <source>
        <dbReference type="EMBL" id="MFC4540480.1"/>
    </source>
</evidence>
<keyword evidence="3" id="KW-0255">Endonuclease</keyword>
<dbReference type="GO" id="GO:0004519">
    <property type="term" value="F:endonuclease activity"/>
    <property type="evidence" value="ECO:0007669"/>
    <property type="project" value="UniProtKB-KW"/>
</dbReference>
<gene>
    <name evidence="3" type="ORF">ACFO5R_00900</name>
</gene>
<keyword evidence="3" id="KW-0378">Hydrolase</keyword>
<evidence type="ECO:0000256" key="1">
    <source>
        <dbReference type="SAM" id="MobiDB-lite"/>
    </source>
</evidence>
<dbReference type="Proteomes" id="UP001595898">
    <property type="component" value="Unassembled WGS sequence"/>
</dbReference>
<dbReference type="Pfam" id="PF01844">
    <property type="entry name" value="HNH"/>
    <property type="match status" value="1"/>
</dbReference>
<dbReference type="AlphaFoldDB" id="A0ABD5PIU2"/>
<dbReference type="SMART" id="SM00507">
    <property type="entry name" value="HNHc"/>
    <property type="match status" value="1"/>
</dbReference>
<dbReference type="InterPro" id="IPR003615">
    <property type="entry name" value="HNH_nuc"/>
</dbReference>
<dbReference type="Gene3D" id="1.10.30.50">
    <property type="match status" value="1"/>
</dbReference>
<protein>
    <submittedName>
        <fullName evidence="3">HNH endonuclease</fullName>
    </submittedName>
</protein>
<sequence>MPAAAGLSNFIEGSEEYLSDQSSETWDSHQPQAWPAETGRESEIDVSTAVQSNCQSQTENRYPENWDILRRQAYKRDEYRCRNCGAGGGPHGNVELHAHHIVPLSCGGTNALSNLSTLCSTCHGLIHDHMD</sequence>
<dbReference type="RefSeq" id="WP_382181157.1">
    <property type="nucleotide sequence ID" value="NZ_JALIQP010000007.1"/>
</dbReference>
<dbReference type="InterPro" id="IPR002711">
    <property type="entry name" value="HNH"/>
</dbReference>
<dbReference type="EMBL" id="JBHSFA010000001">
    <property type="protein sequence ID" value="MFC4540480.1"/>
    <property type="molecule type" value="Genomic_DNA"/>
</dbReference>
<evidence type="ECO:0000259" key="2">
    <source>
        <dbReference type="SMART" id="SM00507"/>
    </source>
</evidence>
<feature type="region of interest" description="Disordered" evidence="1">
    <location>
        <begin position="1"/>
        <end position="42"/>
    </location>
</feature>
<keyword evidence="3" id="KW-0540">Nuclease</keyword>
<evidence type="ECO:0000313" key="4">
    <source>
        <dbReference type="Proteomes" id="UP001595898"/>
    </source>
</evidence>
<dbReference type="CDD" id="cd00085">
    <property type="entry name" value="HNHc"/>
    <property type="match status" value="1"/>
</dbReference>